<reference evidence="21" key="1">
    <citation type="journal article" date="2024" name="Int. J. Syst. Evol. Microbiol.">
        <title>Methylomarinovum tepidoasis sp. nov., a moderately thermophilic methanotroph of the family Methylothermaceae isolated from a deep-sea hydrothermal field.</title>
        <authorList>
            <person name="Hirayama H."/>
            <person name="Takaki Y."/>
            <person name="Abe M."/>
            <person name="Miyazaki M."/>
            <person name="Uematsu K."/>
            <person name="Matsui Y."/>
            <person name="Takai K."/>
        </authorList>
    </citation>
    <scope>NUCLEOTIDE SEQUENCE [LARGE SCALE GENOMIC DNA]</scope>
    <source>
        <strain evidence="21">IT-9</strain>
    </source>
</reference>
<comment type="caution">
    <text evidence="18">Lacks conserved residue(s) required for the propagation of feature annotation.</text>
</comment>
<evidence type="ECO:0000256" key="14">
    <source>
        <dbReference type="ARBA" id="ARBA00023157"/>
    </source>
</evidence>
<keyword evidence="13 18" id="KW-0472">Membrane</keyword>
<name>A0AAU9C4E8_9GAMM</name>
<dbReference type="Gene3D" id="2.60.40.1250">
    <property type="entry name" value="Thiol:disulfide interchange protein DsbD, N-terminal domain"/>
    <property type="match status" value="1"/>
</dbReference>
<feature type="transmembrane region" description="Helical" evidence="18">
    <location>
        <begin position="437"/>
        <end position="458"/>
    </location>
</feature>
<proteinExistence type="inferred from homology"/>
<evidence type="ECO:0000313" key="20">
    <source>
        <dbReference type="EMBL" id="BCX80669.1"/>
    </source>
</evidence>
<evidence type="ECO:0000256" key="1">
    <source>
        <dbReference type="ARBA" id="ARBA00004429"/>
    </source>
</evidence>
<evidence type="ECO:0000256" key="18">
    <source>
        <dbReference type="HAMAP-Rule" id="MF_00399"/>
    </source>
</evidence>
<keyword evidence="8 18" id="KW-0201">Cytochrome c-type biogenesis</keyword>
<evidence type="ECO:0000256" key="5">
    <source>
        <dbReference type="ARBA" id="ARBA00022519"/>
    </source>
</evidence>
<dbReference type="InterPro" id="IPR022910">
    <property type="entry name" value="Thiol_diS_interchange_DbsD"/>
</dbReference>
<dbReference type="Gene3D" id="3.40.30.10">
    <property type="entry name" value="Glutaredoxin"/>
    <property type="match status" value="1"/>
</dbReference>
<evidence type="ECO:0000256" key="17">
    <source>
        <dbReference type="ARBA" id="ARBA00047804"/>
    </source>
</evidence>
<dbReference type="InterPro" id="IPR036249">
    <property type="entry name" value="Thioredoxin-like_sf"/>
</dbReference>
<dbReference type="GO" id="GO:0005886">
    <property type="term" value="C:plasma membrane"/>
    <property type="evidence" value="ECO:0007669"/>
    <property type="project" value="UniProtKB-SubCell"/>
</dbReference>
<dbReference type="NCBIfam" id="NF001419">
    <property type="entry name" value="PRK00293.1"/>
    <property type="match status" value="1"/>
</dbReference>
<comment type="catalytic activity">
    <reaction evidence="16 18">
        <text>[protein]-dithiol + NAD(+) = [protein]-disulfide + NADH + H(+)</text>
        <dbReference type="Rhea" id="RHEA:18749"/>
        <dbReference type="Rhea" id="RHEA-COMP:10593"/>
        <dbReference type="Rhea" id="RHEA-COMP:10594"/>
        <dbReference type="ChEBI" id="CHEBI:15378"/>
        <dbReference type="ChEBI" id="CHEBI:29950"/>
        <dbReference type="ChEBI" id="CHEBI:50058"/>
        <dbReference type="ChEBI" id="CHEBI:57540"/>
        <dbReference type="ChEBI" id="CHEBI:57945"/>
        <dbReference type="EC" id="1.8.1.8"/>
    </reaction>
</comment>
<evidence type="ECO:0000256" key="13">
    <source>
        <dbReference type="ARBA" id="ARBA00023136"/>
    </source>
</evidence>
<keyword evidence="6 18" id="KW-0812">Transmembrane</keyword>
<keyword evidence="4 18" id="KW-1003">Cell membrane</keyword>
<feature type="transmembrane region" description="Helical" evidence="18">
    <location>
        <begin position="306"/>
        <end position="336"/>
    </location>
</feature>
<evidence type="ECO:0000256" key="8">
    <source>
        <dbReference type="ARBA" id="ARBA00022748"/>
    </source>
</evidence>
<dbReference type="InterPro" id="IPR013766">
    <property type="entry name" value="Thioredoxin_domain"/>
</dbReference>
<feature type="transmembrane region" description="Helical" evidence="18">
    <location>
        <begin position="265"/>
        <end position="285"/>
    </location>
</feature>
<comment type="similarity">
    <text evidence="2 18">Belongs to the thioredoxin family. DsbD subfamily.</text>
</comment>
<feature type="transmembrane region" description="Helical" evidence="18">
    <location>
        <begin position="404"/>
        <end position="425"/>
    </location>
</feature>
<keyword evidence="15 18" id="KW-0676">Redox-active center</keyword>
<feature type="disulfide bond" description="Redox-active" evidence="18">
    <location>
        <begin position="514"/>
        <end position="517"/>
    </location>
</feature>
<feature type="transmembrane region" description="Helical" evidence="18">
    <location>
        <begin position="342"/>
        <end position="364"/>
    </location>
</feature>
<dbReference type="GO" id="GO:0009055">
    <property type="term" value="F:electron transfer activity"/>
    <property type="evidence" value="ECO:0007669"/>
    <property type="project" value="UniProtKB-UniRule"/>
</dbReference>
<gene>
    <name evidence="18" type="primary">dsbD</name>
    <name evidence="20" type="ORF">MIT9_P0243</name>
</gene>
<accession>A0AAU9C4E8</accession>
<feature type="domain" description="Thioredoxin" evidence="19">
    <location>
        <begin position="470"/>
        <end position="599"/>
    </location>
</feature>
<comment type="subcellular location">
    <subcellularLocation>
        <location evidence="1 18">Cell inner membrane</location>
        <topology evidence="1 18">Multi-pass membrane protein</topology>
    </subcellularLocation>
</comment>
<dbReference type="SUPFAM" id="SSF52833">
    <property type="entry name" value="Thioredoxin-like"/>
    <property type="match status" value="1"/>
</dbReference>
<dbReference type="Pfam" id="PF13899">
    <property type="entry name" value="Thioredoxin_7"/>
    <property type="match status" value="1"/>
</dbReference>
<dbReference type="PANTHER" id="PTHR32234:SF0">
    <property type="entry name" value="THIOL:DISULFIDE INTERCHANGE PROTEIN DSBD"/>
    <property type="match status" value="1"/>
</dbReference>
<dbReference type="CDD" id="cd02953">
    <property type="entry name" value="DsbDgamma"/>
    <property type="match status" value="1"/>
</dbReference>
<dbReference type="PANTHER" id="PTHR32234">
    <property type="entry name" value="THIOL:DISULFIDE INTERCHANGE PROTEIN DSBD"/>
    <property type="match status" value="1"/>
</dbReference>
<feature type="transmembrane region" description="Helical" evidence="18">
    <location>
        <begin position="185"/>
        <end position="217"/>
    </location>
</feature>
<dbReference type="InterPro" id="IPR036929">
    <property type="entry name" value="DsbDN_sf"/>
</dbReference>
<keyword evidence="9 18" id="KW-0249">Electron transport</keyword>
<dbReference type="EC" id="1.8.1.8" evidence="18"/>
<keyword evidence="5 18" id="KW-0997">Cell inner membrane</keyword>
<feature type="signal peptide" evidence="18">
    <location>
        <begin position="1"/>
        <end position="19"/>
    </location>
</feature>
<evidence type="ECO:0000256" key="4">
    <source>
        <dbReference type="ARBA" id="ARBA00022475"/>
    </source>
</evidence>
<dbReference type="Proteomes" id="UP001321825">
    <property type="component" value="Chromosome"/>
</dbReference>
<feature type="chain" id="PRO_5043062274" description="Thiol:disulfide interchange protein DsbD" evidence="18">
    <location>
        <begin position="20"/>
        <end position="603"/>
    </location>
</feature>
<dbReference type="AlphaFoldDB" id="A0AAU9C4E8"/>
<dbReference type="Pfam" id="PF11412">
    <property type="entry name" value="DsbD_N"/>
    <property type="match status" value="1"/>
</dbReference>
<keyword evidence="7 18" id="KW-0732">Signal</keyword>
<dbReference type="Pfam" id="PF02683">
    <property type="entry name" value="DsbD_TM"/>
    <property type="match status" value="1"/>
</dbReference>
<feature type="transmembrane region" description="Helical" evidence="18">
    <location>
        <begin position="376"/>
        <end position="398"/>
    </location>
</feature>
<evidence type="ECO:0000256" key="15">
    <source>
        <dbReference type="ARBA" id="ARBA00023284"/>
    </source>
</evidence>
<feature type="disulfide bond" description="Redox-active" evidence="18">
    <location>
        <begin position="133"/>
        <end position="139"/>
    </location>
</feature>
<evidence type="ECO:0000256" key="3">
    <source>
        <dbReference type="ARBA" id="ARBA00022448"/>
    </source>
</evidence>
<evidence type="ECO:0000313" key="21">
    <source>
        <dbReference type="Proteomes" id="UP001321825"/>
    </source>
</evidence>
<keyword evidence="12 18" id="KW-0520">NAD</keyword>
<sequence precursor="true">MARRFLILLLLVAAPLLQAANPLEKLGLSLFQDELLPADEAFRLEAEVRAPDTVVLRWQIADGYYLYRDRLRAESLTPAVTPGPLRLPPGLPKTDPEFGSVEIYHGRVESILPLRQRPPDGTALRLKVRYQGCAEKGICYPPIAKTVRLTLPPAARTAPAATAPDTAAPLAEQDRIARAIRNQSFWLTLASFLGFGILLAFTPCCFPMLPILSGIIVGHGHRITTARAFFLSLTYVLASALTYTVFGVLAGLFGANLQAVFQHPWVIAAFAALFVALALSMFGLYELQMPASWQTRLSRLQGHGGSLVNAAVMGVLSALIVGPCVAAPLAGALIYIGQTGDALLGGAALFAMGLGMGLPLLAVGTSAGRLLPKAGLWMNTVKAVFGVVMLGVAIWMLARILPPALTLLLWALWLIVPAIYLGAATPLPETASHSRRLGKALGVVMLTYGILLLVGLAAGSRDVFQPLKGLMVQARMPAAASLQPQTVASPAELEQALTQARGRWTMLDFYADWCISCKELEHQTFTDPGVRQALATLRLLKADVTANSEAQRRLLRQFDLVGPPALVFFDPQGRECRAARLVGYVDAEAFLRHLRSLPRRCPA</sequence>
<keyword evidence="3 18" id="KW-0813">Transport</keyword>
<dbReference type="GO" id="GO:0045454">
    <property type="term" value="P:cell redox homeostasis"/>
    <property type="evidence" value="ECO:0007669"/>
    <property type="project" value="TreeGrafter"/>
</dbReference>
<keyword evidence="11 18" id="KW-0560">Oxidoreductase</keyword>
<dbReference type="GO" id="GO:0047134">
    <property type="term" value="F:protein-disulfide reductase [NAD(P)H] activity"/>
    <property type="evidence" value="ECO:0007669"/>
    <property type="project" value="UniProtKB-UniRule"/>
</dbReference>
<evidence type="ECO:0000256" key="9">
    <source>
        <dbReference type="ARBA" id="ARBA00022982"/>
    </source>
</evidence>
<evidence type="ECO:0000256" key="7">
    <source>
        <dbReference type="ARBA" id="ARBA00022729"/>
    </source>
</evidence>
<evidence type="ECO:0000256" key="6">
    <source>
        <dbReference type="ARBA" id="ARBA00022692"/>
    </source>
</evidence>
<keyword evidence="21" id="KW-1185">Reference proteome</keyword>
<dbReference type="InterPro" id="IPR028250">
    <property type="entry name" value="DsbDN"/>
</dbReference>
<evidence type="ECO:0000256" key="12">
    <source>
        <dbReference type="ARBA" id="ARBA00023027"/>
    </source>
</evidence>
<dbReference type="RefSeq" id="WP_317705629.1">
    <property type="nucleotide sequence ID" value="NZ_AP024714.1"/>
</dbReference>
<protein>
    <recommendedName>
        <fullName evidence="18">Thiol:disulfide interchange protein DsbD</fullName>
        <ecNumber evidence="18">1.8.1.8</ecNumber>
    </recommendedName>
    <alternativeName>
        <fullName evidence="18">Protein-disulfide reductase</fullName>
        <shortName evidence="18">Disulfide reductase</shortName>
    </alternativeName>
</protein>
<comment type="function">
    <text evidence="18">Required to facilitate the formation of correct disulfide bonds in some periplasmic proteins and for the assembly of the periplasmic c-type cytochromes. Acts by transferring electrons from cytoplasmic thioredoxin to the periplasm. This transfer involves a cascade of disulfide bond formation and reduction steps.</text>
</comment>
<dbReference type="InterPro" id="IPR035671">
    <property type="entry name" value="DsbD_gamma"/>
</dbReference>
<comment type="catalytic activity">
    <reaction evidence="17 18">
        <text>[protein]-dithiol + NADP(+) = [protein]-disulfide + NADPH + H(+)</text>
        <dbReference type="Rhea" id="RHEA:18753"/>
        <dbReference type="Rhea" id="RHEA-COMP:10593"/>
        <dbReference type="Rhea" id="RHEA-COMP:10594"/>
        <dbReference type="ChEBI" id="CHEBI:15378"/>
        <dbReference type="ChEBI" id="CHEBI:29950"/>
        <dbReference type="ChEBI" id="CHEBI:50058"/>
        <dbReference type="ChEBI" id="CHEBI:57783"/>
        <dbReference type="ChEBI" id="CHEBI:58349"/>
        <dbReference type="EC" id="1.8.1.8"/>
    </reaction>
</comment>
<evidence type="ECO:0000259" key="19">
    <source>
        <dbReference type="PROSITE" id="PS51352"/>
    </source>
</evidence>
<keyword evidence="10 18" id="KW-1133">Transmembrane helix</keyword>
<feature type="transmembrane region" description="Helical" evidence="18">
    <location>
        <begin position="229"/>
        <end position="253"/>
    </location>
</feature>
<dbReference type="PROSITE" id="PS51352">
    <property type="entry name" value="THIOREDOXIN_2"/>
    <property type="match status" value="1"/>
</dbReference>
<evidence type="ECO:0000256" key="11">
    <source>
        <dbReference type="ARBA" id="ARBA00023002"/>
    </source>
</evidence>
<keyword evidence="14 18" id="KW-1015">Disulfide bond</keyword>
<dbReference type="GO" id="GO:0017004">
    <property type="term" value="P:cytochrome complex assembly"/>
    <property type="evidence" value="ECO:0007669"/>
    <property type="project" value="UniProtKB-UniRule"/>
</dbReference>
<evidence type="ECO:0000256" key="16">
    <source>
        <dbReference type="ARBA" id="ARBA00047388"/>
    </source>
</evidence>
<dbReference type="HAMAP" id="MF_00399">
    <property type="entry name" value="DbsD"/>
    <property type="match status" value="1"/>
</dbReference>
<dbReference type="KEGG" id="mcau:MIT9_P0243"/>
<dbReference type="SUPFAM" id="SSF74863">
    <property type="entry name" value="Thiol:disulfide interchange protein DsbD, N-terminal domain (DsbD-alpha)"/>
    <property type="match status" value="1"/>
</dbReference>
<dbReference type="EMBL" id="AP024714">
    <property type="protein sequence ID" value="BCX80669.1"/>
    <property type="molecule type" value="Genomic_DNA"/>
</dbReference>
<evidence type="ECO:0000256" key="2">
    <source>
        <dbReference type="ARBA" id="ARBA00007241"/>
    </source>
</evidence>
<evidence type="ECO:0000256" key="10">
    <source>
        <dbReference type="ARBA" id="ARBA00022989"/>
    </source>
</evidence>
<organism evidence="20 21">
    <name type="scientific">Methylomarinovum caldicuralii</name>
    <dbReference type="NCBI Taxonomy" id="438856"/>
    <lineage>
        <taxon>Bacteria</taxon>
        <taxon>Pseudomonadati</taxon>
        <taxon>Pseudomonadota</taxon>
        <taxon>Gammaproteobacteria</taxon>
        <taxon>Methylococcales</taxon>
        <taxon>Methylothermaceae</taxon>
        <taxon>Methylomarinovum</taxon>
    </lineage>
</organism>
<dbReference type="InterPro" id="IPR003834">
    <property type="entry name" value="Cyt_c_assmbl_TM_dom"/>
</dbReference>